<organism evidence="3 4">
    <name type="scientific">Cognatishimia maritima</name>
    <dbReference type="NCBI Taxonomy" id="870908"/>
    <lineage>
        <taxon>Bacteria</taxon>
        <taxon>Pseudomonadati</taxon>
        <taxon>Pseudomonadota</taxon>
        <taxon>Alphaproteobacteria</taxon>
        <taxon>Rhodobacterales</taxon>
        <taxon>Paracoccaceae</taxon>
        <taxon>Cognatishimia</taxon>
    </lineage>
</organism>
<dbReference type="RefSeq" id="WP_072790718.1">
    <property type="nucleotide sequence ID" value="NZ_FQWM01000001.1"/>
</dbReference>
<feature type="compositionally biased region" description="Gly residues" evidence="1">
    <location>
        <begin position="86"/>
        <end position="99"/>
    </location>
</feature>
<feature type="region of interest" description="Disordered" evidence="1">
    <location>
        <begin position="61"/>
        <end position="99"/>
    </location>
</feature>
<evidence type="ECO:0000256" key="1">
    <source>
        <dbReference type="SAM" id="MobiDB-lite"/>
    </source>
</evidence>
<proteinExistence type="predicted"/>
<evidence type="ECO:0000313" key="3">
    <source>
        <dbReference type="EMBL" id="SHG43319.1"/>
    </source>
</evidence>
<dbReference type="STRING" id="870908.SAMN04488044_0766"/>
<keyword evidence="4" id="KW-1185">Reference proteome</keyword>
<protein>
    <submittedName>
        <fullName evidence="3">Uncharacterized protein</fullName>
    </submittedName>
</protein>
<dbReference type="Proteomes" id="UP000184211">
    <property type="component" value="Unassembled WGS sequence"/>
</dbReference>
<evidence type="ECO:0000313" key="4">
    <source>
        <dbReference type="Proteomes" id="UP000184211"/>
    </source>
</evidence>
<feature type="signal peptide" evidence="2">
    <location>
        <begin position="1"/>
        <end position="18"/>
    </location>
</feature>
<feature type="compositionally biased region" description="Pro residues" evidence="1">
    <location>
        <begin position="63"/>
        <end position="76"/>
    </location>
</feature>
<dbReference type="AlphaFoldDB" id="A0A1M5JSR5"/>
<feature type="chain" id="PRO_5012386705" evidence="2">
    <location>
        <begin position="19"/>
        <end position="99"/>
    </location>
</feature>
<sequence length="99" mass="10265">MRHHIAALAALYFVAACAAPAPEPIKGEPRYDKFGNYECDIIPGTNTCIPDDDEEPCFYPDGTPVPPGIPCFPPPTGDDDDDSSTSGGGTTPGTAPGRG</sequence>
<reference evidence="4" key="1">
    <citation type="submission" date="2016-11" db="EMBL/GenBank/DDBJ databases">
        <authorList>
            <person name="Varghese N."/>
            <person name="Submissions S."/>
        </authorList>
    </citation>
    <scope>NUCLEOTIDE SEQUENCE [LARGE SCALE GENOMIC DNA]</scope>
    <source>
        <strain evidence="4">DSM 28223</strain>
    </source>
</reference>
<evidence type="ECO:0000256" key="2">
    <source>
        <dbReference type="SAM" id="SignalP"/>
    </source>
</evidence>
<dbReference type="EMBL" id="FQWM01000001">
    <property type="protein sequence ID" value="SHG43319.1"/>
    <property type="molecule type" value="Genomic_DNA"/>
</dbReference>
<gene>
    <name evidence="3" type="ORF">SAMN04488044_0766</name>
</gene>
<accession>A0A1M5JSR5</accession>
<dbReference type="PROSITE" id="PS51257">
    <property type="entry name" value="PROKAR_LIPOPROTEIN"/>
    <property type="match status" value="1"/>
</dbReference>
<keyword evidence="2" id="KW-0732">Signal</keyword>
<name>A0A1M5JSR5_9RHOB</name>
<dbReference type="OrthoDB" id="9970891at2"/>